<dbReference type="Proteomes" id="UP000676336">
    <property type="component" value="Unassembled WGS sequence"/>
</dbReference>
<name>A0A8S3GC07_9BILA</name>
<dbReference type="AlphaFoldDB" id="A0A8S3GC07"/>
<protein>
    <submittedName>
        <fullName evidence="2">Uncharacterized protein</fullName>
    </submittedName>
</protein>
<comment type="caution">
    <text evidence="2">The sequence shown here is derived from an EMBL/GenBank/DDBJ whole genome shotgun (WGS) entry which is preliminary data.</text>
</comment>
<gene>
    <name evidence="2" type="ORF">SMN809_LOCUS64324</name>
</gene>
<proteinExistence type="predicted"/>
<dbReference type="EMBL" id="CAJOBI010289378">
    <property type="protein sequence ID" value="CAF5157546.1"/>
    <property type="molecule type" value="Genomic_DNA"/>
</dbReference>
<evidence type="ECO:0000256" key="1">
    <source>
        <dbReference type="SAM" id="MobiDB-lite"/>
    </source>
</evidence>
<evidence type="ECO:0000313" key="2">
    <source>
        <dbReference type="EMBL" id="CAF5157546.1"/>
    </source>
</evidence>
<evidence type="ECO:0000313" key="3">
    <source>
        <dbReference type="Proteomes" id="UP000676336"/>
    </source>
</evidence>
<accession>A0A8S3GC07</accession>
<organism evidence="2 3">
    <name type="scientific">Rotaria magnacalcarata</name>
    <dbReference type="NCBI Taxonomy" id="392030"/>
    <lineage>
        <taxon>Eukaryota</taxon>
        <taxon>Metazoa</taxon>
        <taxon>Spiralia</taxon>
        <taxon>Gnathifera</taxon>
        <taxon>Rotifera</taxon>
        <taxon>Eurotatoria</taxon>
        <taxon>Bdelloidea</taxon>
        <taxon>Philodinida</taxon>
        <taxon>Philodinidae</taxon>
        <taxon>Rotaria</taxon>
    </lineage>
</organism>
<feature type="region of interest" description="Disordered" evidence="1">
    <location>
        <begin position="158"/>
        <end position="188"/>
    </location>
</feature>
<sequence length="188" mass="21380">MTVPSDEPLTNDSATDYDNAYVPQAKELFDYSLSPTNYFNAQNADNQINYQVRLNSLSNLTENFAEEYYLNLTESSDASNNNDRILLSSLNANRDHEYSCLLNHNGMCTSVSSLPRAAIYAKIVKTPKLTNTDLNNFECHRLSSIVNPAPIQFLRQVKNDDTKPSNVTDRQHNRRKSNRLSSFFQTDV</sequence>
<feature type="compositionally biased region" description="Polar residues" evidence="1">
    <location>
        <begin position="179"/>
        <end position="188"/>
    </location>
</feature>
<reference evidence="2" key="1">
    <citation type="submission" date="2021-02" db="EMBL/GenBank/DDBJ databases">
        <authorList>
            <person name="Nowell W R."/>
        </authorList>
    </citation>
    <scope>NUCLEOTIDE SEQUENCE</scope>
</reference>